<gene>
    <name evidence="4" type="ORF">Q0812_01820</name>
</gene>
<sequence length="287" mass="29872">MPACLTRRSLVTGLSLVAAAGPAVARQRGGQDRRGLAGPPPDRVIAFGPHPLQSLQLHGEGSGPVLLFVHGGGWSQGSRTHVGNLPEFASRHGLVLASTGYRLAPEATPADMAADIASAIAALRAAAPGRQVWLIGHSAGAHLAALVAVAPRYLGAHGLAPADLAGVILLDGAGYDATQPRSAGLYSGMVERMYAQAFGENRAELSPTLLVQPGRAYPPFLIFHVARREESAQQSRRLAEALRAAGGEAEVVPAPADTHMTIRRDFGLVGDPEGERAAAWMLARGPR</sequence>
<evidence type="ECO:0000259" key="3">
    <source>
        <dbReference type="Pfam" id="PF07859"/>
    </source>
</evidence>
<evidence type="ECO:0000313" key="5">
    <source>
        <dbReference type="Proteomes" id="UP001169063"/>
    </source>
</evidence>
<feature type="domain" description="Alpha/beta hydrolase fold-3" evidence="3">
    <location>
        <begin position="66"/>
        <end position="260"/>
    </location>
</feature>
<dbReference type="InterPro" id="IPR050300">
    <property type="entry name" value="GDXG_lipolytic_enzyme"/>
</dbReference>
<feature type="region of interest" description="Disordered" evidence="2">
    <location>
        <begin position="22"/>
        <end position="41"/>
    </location>
</feature>
<dbReference type="Proteomes" id="UP001169063">
    <property type="component" value="Unassembled WGS sequence"/>
</dbReference>
<accession>A0ABT8SHX3</accession>
<dbReference type="Gene3D" id="3.40.50.1820">
    <property type="entry name" value="alpha/beta hydrolase"/>
    <property type="match status" value="1"/>
</dbReference>
<dbReference type="InterPro" id="IPR029058">
    <property type="entry name" value="AB_hydrolase_fold"/>
</dbReference>
<dbReference type="SUPFAM" id="SSF53474">
    <property type="entry name" value="alpha/beta-Hydrolases"/>
    <property type="match status" value="1"/>
</dbReference>
<name>A0ABT8SHX3_9CAUL</name>
<dbReference type="PANTHER" id="PTHR48081">
    <property type="entry name" value="AB HYDROLASE SUPERFAMILY PROTEIN C4A8.06C"/>
    <property type="match status" value="1"/>
</dbReference>
<comment type="caution">
    <text evidence="4">The sequence shown here is derived from an EMBL/GenBank/DDBJ whole genome shotgun (WGS) entry which is preliminary data.</text>
</comment>
<keyword evidence="5" id="KW-1185">Reference proteome</keyword>
<proteinExistence type="predicted"/>
<dbReference type="EMBL" id="JAUKTR010000001">
    <property type="protein sequence ID" value="MDO1558167.1"/>
    <property type="molecule type" value="Genomic_DNA"/>
</dbReference>
<dbReference type="PANTHER" id="PTHR48081:SF33">
    <property type="entry name" value="KYNURENINE FORMAMIDASE"/>
    <property type="match status" value="1"/>
</dbReference>
<keyword evidence="1 4" id="KW-0378">Hydrolase</keyword>
<evidence type="ECO:0000256" key="1">
    <source>
        <dbReference type="ARBA" id="ARBA00022801"/>
    </source>
</evidence>
<protein>
    <submittedName>
        <fullName evidence="4">Alpha/beta hydrolase</fullName>
    </submittedName>
</protein>
<dbReference type="GO" id="GO:0016787">
    <property type="term" value="F:hydrolase activity"/>
    <property type="evidence" value="ECO:0007669"/>
    <property type="project" value="UniProtKB-KW"/>
</dbReference>
<evidence type="ECO:0000256" key="2">
    <source>
        <dbReference type="SAM" id="MobiDB-lite"/>
    </source>
</evidence>
<dbReference type="InterPro" id="IPR013094">
    <property type="entry name" value="AB_hydrolase_3"/>
</dbReference>
<dbReference type="Pfam" id="PF07859">
    <property type="entry name" value="Abhydrolase_3"/>
    <property type="match status" value="1"/>
</dbReference>
<organism evidence="4 5">
    <name type="scientific">Peiella sedimenti</name>
    <dbReference type="NCBI Taxonomy" id="3061083"/>
    <lineage>
        <taxon>Bacteria</taxon>
        <taxon>Pseudomonadati</taxon>
        <taxon>Pseudomonadota</taxon>
        <taxon>Alphaproteobacteria</taxon>
        <taxon>Caulobacterales</taxon>
        <taxon>Caulobacteraceae</taxon>
        <taxon>Peiella</taxon>
    </lineage>
</organism>
<dbReference type="RefSeq" id="WP_302108588.1">
    <property type="nucleotide sequence ID" value="NZ_JAUKTR010000001.1"/>
</dbReference>
<reference evidence="4" key="1">
    <citation type="submission" date="2023-07" db="EMBL/GenBank/DDBJ databases">
        <title>Brevundimonas soil sp. nov., isolated from the soil of chemical plant.</title>
        <authorList>
            <person name="Wu N."/>
        </authorList>
    </citation>
    <scope>NUCLEOTIDE SEQUENCE</scope>
    <source>
        <strain evidence="4">XZ-24</strain>
    </source>
</reference>
<evidence type="ECO:0000313" key="4">
    <source>
        <dbReference type="EMBL" id="MDO1558167.1"/>
    </source>
</evidence>